<reference evidence="1" key="1">
    <citation type="submission" date="2010-05" db="EMBL/GenBank/DDBJ databases">
        <title>The Genome Sequence of Magnaporthe poae strain ATCC 64411.</title>
        <authorList>
            <consortium name="The Broad Institute Genome Sequencing Platform"/>
            <consortium name="Broad Institute Genome Sequencing Center for Infectious Disease"/>
            <person name="Ma L.-J."/>
            <person name="Dead R."/>
            <person name="Young S."/>
            <person name="Zeng Q."/>
            <person name="Koehrsen M."/>
            <person name="Alvarado L."/>
            <person name="Berlin A."/>
            <person name="Chapman S.B."/>
            <person name="Chen Z."/>
            <person name="Freedman E."/>
            <person name="Gellesch M."/>
            <person name="Goldberg J."/>
            <person name="Griggs A."/>
            <person name="Gujja S."/>
            <person name="Heilman E.R."/>
            <person name="Heiman D."/>
            <person name="Hepburn T."/>
            <person name="Howarth C."/>
            <person name="Jen D."/>
            <person name="Larson L."/>
            <person name="Mehta T."/>
            <person name="Neiman D."/>
            <person name="Pearson M."/>
            <person name="Roberts A."/>
            <person name="Saif S."/>
            <person name="Shea T."/>
            <person name="Shenoy N."/>
            <person name="Sisk P."/>
            <person name="Stolte C."/>
            <person name="Sykes S."/>
            <person name="Walk T."/>
            <person name="White J."/>
            <person name="Yandava C."/>
            <person name="Haas B."/>
            <person name="Nusbaum C."/>
            <person name="Birren B."/>
        </authorList>
    </citation>
    <scope>NUCLEOTIDE SEQUENCE</scope>
    <source>
        <strain evidence="1">ATCC 64411</strain>
    </source>
</reference>
<evidence type="ECO:0000313" key="3">
    <source>
        <dbReference type="Proteomes" id="UP000011715"/>
    </source>
</evidence>
<dbReference type="EMBL" id="GL876977">
    <property type="protein sequence ID" value="KLU91324.1"/>
    <property type="molecule type" value="Genomic_DNA"/>
</dbReference>
<accession>A0A0C4EB05</accession>
<reference evidence="3" key="2">
    <citation type="submission" date="2010-05" db="EMBL/GenBank/DDBJ databases">
        <title>The genome sequence of Magnaporthe poae strain ATCC 64411.</title>
        <authorList>
            <person name="Ma L.-J."/>
            <person name="Dead R."/>
            <person name="Young S."/>
            <person name="Zeng Q."/>
            <person name="Koehrsen M."/>
            <person name="Alvarado L."/>
            <person name="Berlin A."/>
            <person name="Chapman S.B."/>
            <person name="Chen Z."/>
            <person name="Freedman E."/>
            <person name="Gellesch M."/>
            <person name="Goldberg J."/>
            <person name="Griggs A."/>
            <person name="Gujja S."/>
            <person name="Heilman E.R."/>
            <person name="Heiman D."/>
            <person name="Hepburn T."/>
            <person name="Howarth C."/>
            <person name="Jen D."/>
            <person name="Larson L."/>
            <person name="Mehta T."/>
            <person name="Neiman D."/>
            <person name="Pearson M."/>
            <person name="Roberts A."/>
            <person name="Saif S."/>
            <person name="Shea T."/>
            <person name="Shenoy N."/>
            <person name="Sisk P."/>
            <person name="Stolte C."/>
            <person name="Sykes S."/>
            <person name="Walk T."/>
            <person name="White J."/>
            <person name="Yandava C."/>
            <person name="Haas B."/>
            <person name="Nusbaum C."/>
            <person name="Birren B."/>
        </authorList>
    </citation>
    <scope>NUCLEOTIDE SEQUENCE [LARGE SCALE GENOMIC DNA]</scope>
    <source>
        <strain evidence="3">ATCC 64411 / 73-15</strain>
    </source>
</reference>
<dbReference type="AlphaFoldDB" id="A0A0C4EB05"/>
<dbReference type="Proteomes" id="UP000011715">
    <property type="component" value="Unassembled WGS sequence"/>
</dbReference>
<evidence type="ECO:0000313" key="2">
    <source>
        <dbReference type="EnsemblFungi" id="MAPG_09845T0"/>
    </source>
</evidence>
<proteinExistence type="predicted"/>
<dbReference type="VEuPathDB" id="FungiDB:MAPG_09845"/>
<sequence length="293" mass="32533">MAEEAIKVAPPPWQLKGTIYSFAFWVSKKQAADGLPAHIAYSPLEAGSGFAQPQNGRLLGGLSMIQLIRYSETPVGPYDELILAPGFFEYAVDGKDGRRETRKNVRITRIYVSQKHTCWNGRKNWNIPKHLAAFRWTDNQDGSQTVQVFPHDTEGDPAETRASAKPFFQAVIKPMAYAPSFPLSWSLLKYVGIDSTMVHPPLPASAASSQGELPGTERWASVLPDIYSPRTSLMWFDVKQPEEQLQQQGGGSATAPAENFWPGLGRWQVGFRMEDTVIGFGEGTHWDPPKSLL</sequence>
<gene>
    <name evidence="1" type="ORF">MAPG_09845</name>
</gene>
<dbReference type="PANTHER" id="PTHR40518">
    <property type="entry name" value="ACETOACETATE DECARBOXYLASE"/>
    <property type="match status" value="1"/>
</dbReference>
<evidence type="ECO:0000313" key="1">
    <source>
        <dbReference type="EMBL" id="KLU91324.1"/>
    </source>
</evidence>
<dbReference type="EMBL" id="ADBL01002524">
    <property type="status" value="NOT_ANNOTATED_CDS"/>
    <property type="molecule type" value="Genomic_DNA"/>
</dbReference>
<protein>
    <recommendedName>
        <fullName evidence="4">Acetoacetate decarboxylase</fullName>
    </recommendedName>
</protein>
<dbReference type="OMA" id="GTDQWCS"/>
<reference evidence="2" key="5">
    <citation type="submission" date="2015-06" db="UniProtKB">
        <authorList>
            <consortium name="EnsemblFungi"/>
        </authorList>
    </citation>
    <scope>IDENTIFICATION</scope>
    <source>
        <strain evidence="2">ATCC 64411</strain>
    </source>
</reference>
<reference evidence="2" key="4">
    <citation type="journal article" date="2015" name="G3 (Bethesda)">
        <title>Genome sequences of three phytopathogenic species of the Magnaporthaceae family of fungi.</title>
        <authorList>
            <person name="Okagaki L.H."/>
            <person name="Nunes C.C."/>
            <person name="Sailsbery J."/>
            <person name="Clay B."/>
            <person name="Brown D."/>
            <person name="John T."/>
            <person name="Oh Y."/>
            <person name="Young N."/>
            <person name="Fitzgerald M."/>
            <person name="Haas B.J."/>
            <person name="Zeng Q."/>
            <person name="Young S."/>
            <person name="Adiconis X."/>
            <person name="Fan L."/>
            <person name="Levin J.Z."/>
            <person name="Mitchell T.K."/>
            <person name="Okubara P.A."/>
            <person name="Farman M.L."/>
            <person name="Kohn L.M."/>
            <person name="Birren B."/>
            <person name="Ma L.-J."/>
            <person name="Dean R.A."/>
        </authorList>
    </citation>
    <scope>NUCLEOTIDE SEQUENCE</scope>
    <source>
        <strain evidence="2">ATCC 64411 / 73-15</strain>
    </source>
</reference>
<dbReference type="SUPFAM" id="SSF160104">
    <property type="entry name" value="Acetoacetate decarboxylase-like"/>
    <property type="match status" value="1"/>
</dbReference>
<dbReference type="EnsemblFungi" id="MAPG_09845T0">
    <property type="protein sequence ID" value="MAPG_09845T0"/>
    <property type="gene ID" value="MAPG_09845"/>
</dbReference>
<dbReference type="PANTHER" id="PTHR40518:SF1">
    <property type="entry name" value="ACETOACETATE DECARBOXYLASE"/>
    <property type="match status" value="1"/>
</dbReference>
<name>A0A0C4EB05_MAGP6</name>
<organism evidence="2 3">
    <name type="scientific">Magnaporthiopsis poae (strain ATCC 64411 / 73-15)</name>
    <name type="common">Kentucky bluegrass fungus</name>
    <name type="synonym">Magnaporthe poae</name>
    <dbReference type="NCBI Taxonomy" id="644358"/>
    <lineage>
        <taxon>Eukaryota</taxon>
        <taxon>Fungi</taxon>
        <taxon>Dikarya</taxon>
        <taxon>Ascomycota</taxon>
        <taxon>Pezizomycotina</taxon>
        <taxon>Sordariomycetes</taxon>
        <taxon>Sordariomycetidae</taxon>
        <taxon>Magnaporthales</taxon>
        <taxon>Magnaporthaceae</taxon>
        <taxon>Magnaporthiopsis</taxon>
    </lineage>
</organism>
<dbReference type="Gene3D" id="2.40.400.10">
    <property type="entry name" value="Acetoacetate decarboxylase-like"/>
    <property type="match status" value="1"/>
</dbReference>
<dbReference type="OrthoDB" id="9970474at2759"/>
<keyword evidence="3" id="KW-1185">Reference proteome</keyword>
<reference evidence="1" key="3">
    <citation type="submission" date="2011-03" db="EMBL/GenBank/DDBJ databases">
        <title>Annotation of Magnaporthe poae ATCC 64411.</title>
        <authorList>
            <person name="Ma L.-J."/>
            <person name="Dead R."/>
            <person name="Young S.K."/>
            <person name="Zeng Q."/>
            <person name="Gargeya S."/>
            <person name="Fitzgerald M."/>
            <person name="Haas B."/>
            <person name="Abouelleil A."/>
            <person name="Alvarado L."/>
            <person name="Arachchi H.M."/>
            <person name="Berlin A."/>
            <person name="Brown A."/>
            <person name="Chapman S.B."/>
            <person name="Chen Z."/>
            <person name="Dunbar C."/>
            <person name="Freedman E."/>
            <person name="Gearin G."/>
            <person name="Gellesch M."/>
            <person name="Goldberg J."/>
            <person name="Griggs A."/>
            <person name="Gujja S."/>
            <person name="Heiman D."/>
            <person name="Howarth C."/>
            <person name="Larson L."/>
            <person name="Lui A."/>
            <person name="MacDonald P.J.P."/>
            <person name="Mehta T."/>
            <person name="Montmayeur A."/>
            <person name="Murphy C."/>
            <person name="Neiman D."/>
            <person name="Pearson M."/>
            <person name="Priest M."/>
            <person name="Roberts A."/>
            <person name="Saif S."/>
            <person name="Shea T."/>
            <person name="Shenoy N."/>
            <person name="Sisk P."/>
            <person name="Stolte C."/>
            <person name="Sykes S."/>
            <person name="Yandava C."/>
            <person name="Wortman J."/>
            <person name="Nusbaum C."/>
            <person name="Birren B."/>
        </authorList>
    </citation>
    <scope>NUCLEOTIDE SEQUENCE</scope>
    <source>
        <strain evidence="1">ATCC 64411</strain>
    </source>
</reference>
<dbReference type="InterPro" id="IPR023375">
    <property type="entry name" value="ADC_dom_sf"/>
</dbReference>
<evidence type="ECO:0008006" key="4">
    <source>
        <dbReference type="Google" id="ProtNLM"/>
    </source>
</evidence>
<dbReference type="eggNOG" id="ENOG502S9HK">
    <property type="taxonomic scope" value="Eukaryota"/>
</dbReference>